<dbReference type="VEuPathDB" id="FungiDB:BO78DRAFT_160628"/>
<proteinExistence type="predicted"/>
<protein>
    <submittedName>
        <fullName evidence="1">Uncharacterized protein</fullName>
    </submittedName>
</protein>
<sequence>MNSNSVRSSRGRIIWLGSSFFGRVACCQIRCVRCSLVVFVTQYKRKWNLKKNEGVIHFKWSPRWSKLHIRCHLDGFDLEVGLNHSQSLFAMGSLSYARRVSCKVSV</sequence>
<name>A0A319F068_ASPSB</name>
<accession>A0A319F068</accession>
<gene>
    <name evidence="1" type="ORF">BO78DRAFT_160628</name>
</gene>
<organism evidence="1 2">
    <name type="scientific">Aspergillus sclerotiicarbonarius (strain CBS 121057 / IBT 28362)</name>
    <dbReference type="NCBI Taxonomy" id="1448318"/>
    <lineage>
        <taxon>Eukaryota</taxon>
        <taxon>Fungi</taxon>
        <taxon>Dikarya</taxon>
        <taxon>Ascomycota</taxon>
        <taxon>Pezizomycotina</taxon>
        <taxon>Eurotiomycetes</taxon>
        <taxon>Eurotiomycetidae</taxon>
        <taxon>Eurotiales</taxon>
        <taxon>Aspergillaceae</taxon>
        <taxon>Aspergillus</taxon>
        <taxon>Aspergillus subgen. Circumdati</taxon>
    </lineage>
</organism>
<evidence type="ECO:0000313" key="2">
    <source>
        <dbReference type="Proteomes" id="UP000248423"/>
    </source>
</evidence>
<keyword evidence="2" id="KW-1185">Reference proteome</keyword>
<dbReference type="EMBL" id="KZ826319">
    <property type="protein sequence ID" value="PYI10964.1"/>
    <property type="molecule type" value="Genomic_DNA"/>
</dbReference>
<evidence type="ECO:0000313" key="1">
    <source>
        <dbReference type="EMBL" id="PYI10964.1"/>
    </source>
</evidence>
<reference evidence="1 2" key="1">
    <citation type="submission" date="2018-02" db="EMBL/GenBank/DDBJ databases">
        <title>The genomes of Aspergillus section Nigri reveals drivers in fungal speciation.</title>
        <authorList>
            <consortium name="DOE Joint Genome Institute"/>
            <person name="Vesth T.C."/>
            <person name="Nybo J."/>
            <person name="Theobald S."/>
            <person name="Brandl J."/>
            <person name="Frisvad J.C."/>
            <person name="Nielsen K.F."/>
            <person name="Lyhne E.K."/>
            <person name="Kogle M.E."/>
            <person name="Kuo A."/>
            <person name="Riley R."/>
            <person name="Clum A."/>
            <person name="Nolan M."/>
            <person name="Lipzen A."/>
            <person name="Salamov A."/>
            <person name="Henrissat B."/>
            <person name="Wiebenga A."/>
            <person name="De vries R.P."/>
            <person name="Grigoriev I.V."/>
            <person name="Mortensen U.H."/>
            <person name="Andersen M.R."/>
            <person name="Baker S.E."/>
        </authorList>
    </citation>
    <scope>NUCLEOTIDE SEQUENCE [LARGE SCALE GENOMIC DNA]</scope>
    <source>
        <strain evidence="1 2">CBS 121057</strain>
    </source>
</reference>
<dbReference type="Proteomes" id="UP000248423">
    <property type="component" value="Unassembled WGS sequence"/>
</dbReference>
<dbReference type="AlphaFoldDB" id="A0A319F068"/>